<reference evidence="7" key="1">
    <citation type="submission" date="2019-05" db="EMBL/GenBank/DDBJ databases">
        <title>Annotation for the trematode Fasciolopsis buski.</title>
        <authorList>
            <person name="Choi Y.-J."/>
        </authorList>
    </citation>
    <scope>NUCLEOTIDE SEQUENCE</scope>
    <source>
        <strain evidence="7">HT</strain>
        <tissue evidence="7">Whole worm</tissue>
    </source>
</reference>
<evidence type="ECO:0000256" key="4">
    <source>
        <dbReference type="PROSITE-ProRule" id="PRU00091"/>
    </source>
</evidence>
<dbReference type="GO" id="GO:0008270">
    <property type="term" value="F:zinc ion binding"/>
    <property type="evidence" value="ECO:0007669"/>
    <property type="project" value="UniProtKB-KW"/>
</dbReference>
<keyword evidence="2 4" id="KW-0863">Zinc-finger</keyword>
<dbReference type="GO" id="GO:0005545">
    <property type="term" value="F:1-phosphatidylinositol binding"/>
    <property type="evidence" value="ECO:0007669"/>
    <property type="project" value="TreeGrafter"/>
</dbReference>
<dbReference type="PANTHER" id="PTHR46624">
    <property type="entry name" value="AGAP002036-PA"/>
    <property type="match status" value="1"/>
</dbReference>
<proteinExistence type="predicted"/>
<dbReference type="GO" id="GO:0043325">
    <property type="term" value="F:phosphatidylinositol-3,4-bisphosphate binding"/>
    <property type="evidence" value="ECO:0007669"/>
    <property type="project" value="TreeGrafter"/>
</dbReference>
<accession>A0A8E0RYI8</accession>
<dbReference type="GO" id="GO:0140042">
    <property type="term" value="P:lipid droplet formation"/>
    <property type="evidence" value="ECO:0007669"/>
    <property type="project" value="TreeGrafter"/>
</dbReference>
<dbReference type="Pfam" id="PF01363">
    <property type="entry name" value="FYVE"/>
    <property type="match status" value="2"/>
</dbReference>
<dbReference type="SMART" id="SM00064">
    <property type="entry name" value="FYVE"/>
    <property type="match status" value="2"/>
</dbReference>
<evidence type="ECO:0000256" key="5">
    <source>
        <dbReference type="SAM" id="MobiDB-lite"/>
    </source>
</evidence>
<dbReference type="InterPro" id="IPR027417">
    <property type="entry name" value="P-loop_NTPase"/>
</dbReference>
<dbReference type="InterPro" id="IPR017455">
    <property type="entry name" value="Znf_FYVE-rel"/>
</dbReference>
<evidence type="ECO:0000256" key="3">
    <source>
        <dbReference type="ARBA" id="ARBA00022833"/>
    </source>
</evidence>
<evidence type="ECO:0000256" key="2">
    <source>
        <dbReference type="ARBA" id="ARBA00022771"/>
    </source>
</evidence>
<feature type="compositionally biased region" description="Low complexity" evidence="5">
    <location>
        <begin position="1"/>
        <end position="21"/>
    </location>
</feature>
<dbReference type="SUPFAM" id="SSF52540">
    <property type="entry name" value="P-loop containing nucleoside triphosphate hydrolases"/>
    <property type="match status" value="1"/>
</dbReference>
<dbReference type="PANTHER" id="PTHR46624:SF4">
    <property type="entry name" value="FYVE-TYPE DOMAIN-CONTAINING PROTEIN"/>
    <property type="match status" value="1"/>
</dbReference>
<organism evidence="7 8">
    <name type="scientific">Fasciolopsis buskii</name>
    <dbReference type="NCBI Taxonomy" id="27845"/>
    <lineage>
        <taxon>Eukaryota</taxon>
        <taxon>Metazoa</taxon>
        <taxon>Spiralia</taxon>
        <taxon>Lophotrochozoa</taxon>
        <taxon>Platyhelminthes</taxon>
        <taxon>Trematoda</taxon>
        <taxon>Digenea</taxon>
        <taxon>Plagiorchiida</taxon>
        <taxon>Echinostomata</taxon>
        <taxon>Echinostomatoidea</taxon>
        <taxon>Fasciolidae</taxon>
        <taxon>Fasciolopsis</taxon>
    </lineage>
</organism>
<dbReference type="SUPFAM" id="SSF57903">
    <property type="entry name" value="FYVE/PHD zinc finger"/>
    <property type="match status" value="2"/>
</dbReference>
<dbReference type="GO" id="GO:0032266">
    <property type="term" value="F:phosphatidylinositol-3-phosphate binding"/>
    <property type="evidence" value="ECO:0007669"/>
    <property type="project" value="TreeGrafter"/>
</dbReference>
<dbReference type="AlphaFoldDB" id="A0A8E0RYI8"/>
<comment type="caution">
    <text evidence="7">The sequence shown here is derived from an EMBL/GenBank/DDBJ whole genome shotgun (WGS) entry which is preliminary data.</text>
</comment>
<evidence type="ECO:0000313" key="8">
    <source>
        <dbReference type="Proteomes" id="UP000728185"/>
    </source>
</evidence>
<dbReference type="InterPro" id="IPR042427">
    <property type="entry name" value="ZFYV1"/>
</dbReference>
<protein>
    <submittedName>
        <fullName evidence="7">Zinc finger FYVE domain-containing protein 1</fullName>
    </submittedName>
</protein>
<feature type="compositionally biased region" description="Polar residues" evidence="5">
    <location>
        <begin position="684"/>
        <end position="703"/>
    </location>
</feature>
<dbReference type="Gene3D" id="3.30.40.10">
    <property type="entry name" value="Zinc/RING finger domain, C3HC4 (zinc finger)"/>
    <property type="match status" value="2"/>
</dbReference>
<keyword evidence="8" id="KW-1185">Reference proteome</keyword>
<evidence type="ECO:0000313" key="7">
    <source>
        <dbReference type="EMBL" id="KAA0197034.1"/>
    </source>
</evidence>
<dbReference type="InterPro" id="IPR011011">
    <property type="entry name" value="Znf_FYVE_PHD"/>
</dbReference>
<feature type="domain" description="FYVE-type" evidence="6">
    <location>
        <begin position="877"/>
        <end position="937"/>
    </location>
</feature>
<dbReference type="EMBL" id="LUCM01002662">
    <property type="protein sequence ID" value="KAA0197034.1"/>
    <property type="molecule type" value="Genomic_DNA"/>
</dbReference>
<dbReference type="OrthoDB" id="68108at2759"/>
<dbReference type="InterPro" id="IPR013083">
    <property type="entry name" value="Znf_RING/FYVE/PHD"/>
</dbReference>
<name>A0A8E0RYI8_9TREM</name>
<dbReference type="GO" id="GO:0005547">
    <property type="term" value="F:phosphatidylinositol-3,4,5-trisphosphate binding"/>
    <property type="evidence" value="ECO:0007669"/>
    <property type="project" value="TreeGrafter"/>
</dbReference>
<dbReference type="CDD" id="cd15734">
    <property type="entry name" value="FYVE_ZFYV1"/>
    <property type="match status" value="1"/>
</dbReference>
<dbReference type="InterPro" id="IPR000306">
    <property type="entry name" value="Znf_FYVE"/>
</dbReference>
<feature type="region of interest" description="Disordered" evidence="5">
    <location>
        <begin position="115"/>
        <end position="147"/>
    </location>
</feature>
<dbReference type="Gene3D" id="3.40.50.300">
    <property type="entry name" value="P-loop containing nucleotide triphosphate hydrolases"/>
    <property type="match status" value="1"/>
</dbReference>
<dbReference type="GO" id="GO:0005811">
    <property type="term" value="C:lipid droplet"/>
    <property type="evidence" value="ECO:0007669"/>
    <property type="project" value="TreeGrafter"/>
</dbReference>
<feature type="compositionally biased region" description="Low complexity" evidence="5">
    <location>
        <begin position="710"/>
        <end position="722"/>
    </location>
</feature>
<feature type="region of interest" description="Disordered" evidence="5">
    <location>
        <begin position="660"/>
        <end position="765"/>
    </location>
</feature>
<keyword evidence="1" id="KW-0479">Metal-binding</keyword>
<dbReference type="PROSITE" id="PS50178">
    <property type="entry name" value="ZF_FYVE"/>
    <property type="match status" value="2"/>
</dbReference>
<evidence type="ECO:0000256" key="1">
    <source>
        <dbReference type="ARBA" id="ARBA00022723"/>
    </source>
</evidence>
<sequence length="940" mass="102980">MALRSPPLDGQDSDSDQSSPLRLIEPAFHNFPAAGPAPALPQPQGVSSQSSVSKTLDTVPIFTLPQVTSLCDRLIKEREDELRQEYDSILSCKLAEQYEAFLKFSHDQLYSRFQSTPMSSDFSDPPGLPVSPSPKTADSSEGKPVLPSAPRAVQLFDDKEQLIYDDHTAFSDALGCPVNRPLKVVAIVGNTGDGKSYTLNHAFCGGSEVFATSPSQSTCTLGVWAAYLPGKDCLLLDTEGLLGTNANHNMHRRLLLKVFAIADVVIYLTKAARLYSDMFSILADASDAFAHHFRPDLKALAQRYELPWSAGQLGPGVIVFQETLHTHPLEGFQAGLSGGINQSSADATAFPIFIQAPDSNPPQESQRLNSVTKVLRSRFNELKRNVDSFSSLYYIGIQTKDGNTNFKALRNLTRKLLQDNSIRTPRLLEHICGSLKLLNDRFAGDLPSAEQFTFVQQYFTCTVKCDSCSVRCCLGIGHQADGQGHQAPPPAQIGCKTPASPVRCRYDSKLKNKLYYCKECNAMGRRTMVVPKTGESIFDAARYLYSGFVLECPFHGVIYRSRNLWSVNAEPENTAGVDWEVVHVWSGEKTVLQGVHPFSQILVDGMTTVSKQVTGLAGPPLRVLGDLVADGLAPEYWQPNSSIRVCALCKFEFPDPLADGIPDPTLTPGRSKPTVEPAGECPASTRNDTPESTLRPLTNSPSRKQPKRGTTLLPRTSTLTSLSDEEDDMVGQCRQKQNVSKTKKDSEDRSAQNTSSGHPVRKSQLTNLDIAKHHCRACGRGVCGACSASSIPVPGFGPTPVRVCDECYAKRKVYQNSPRGTHGQAITTIQSDQQNNNYTGRRALEIYSATMGSIPPIYTKFKDTFKGFARPDYWTPDELCQDCAVCNRPFGPTRRIHHCRACGRGVCEACSGHQRPVPVRGLNRPHRVCDDCVNDLPSSG</sequence>
<feature type="domain" description="FYVE-type" evidence="6">
    <location>
        <begin position="772"/>
        <end position="812"/>
    </location>
</feature>
<gene>
    <name evidence="7" type="ORF">FBUS_05821</name>
</gene>
<keyword evidence="3" id="KW-0862">Zinc</keyword>
<feature type="compositionally biased region" description="Low complexity" evidence="5">
    <location>
        <begin position="32"/>
        <end position="52"/>
    </location>
</feature>
<evidence type="ECO:0000259" key="6">
    <source>
        <dbReference type="PROSITE" id="PS50178"/>
    </source>
</evidence>
<feature type="compositionally biased region" description="Polar residues" evidence="5">
    <location>
        <begin position="751"/>
        <end position="765"/>
    </location>
</feature>
<dbReference type="Proteomes" id="UP000728185">
    <property type="component" value="Unassembled WGS sequence"/>
</dbReference>
<feature type="region of interest" description="Disordered" evidence="5">
    <location>
        <begin position="1"/>
        <end position="52"/>
    </location>
</feature>